<evidence type="ECO:0000313" key="3">
    <source>
        <dbReference type="Proteomes" id="UP001165082"/>
    </source>
</evidence>
<dbReference type="AlphaFoldDB" id="A0A9W7DU07"/>
<feature type="compositionally biased region" description="Pro residues" evidence="1">
    <location>
        <begin position="1"/>
        <end position="11"/>
    </location>
</feature>
<dbReference type="EMBL" id="BRXZ01000822">
    <property type="protein sequence ID" value="GMH54993.1"/>
    <property type="molecule type" value="Genomic_DNA"/>
</dbReference>
<reference evidence="2" key="1">
    <citation type="submission" date="2022-07" db="EMBL/GenBank/DDBJ databases">
        <title>Genome analysis of Parmales, a sister group of diatoms, reveals the evolutionary specialization of diatoms from phago-mixotrophs to photoautotrophs.</title>
        <authorList>
            <person name="Ban H."/>
            <person name="Sato S."/>
            <person name="Yoshikawa S."/>
            <person name="Kazumasa Y."/>
            <person name="Nakamura Y."/>
            <person name="Ichinomiya M."/>
            <person name="Saitoh K."/>
            <person name="Sato N."/>
            <person name="Blanc-Mathieu R."/>
            <person name="Endo H."/>
            <person name="Kuwata A."/>
            <person name="Ogata H."/>
        </authorList>
    </citation>
    <scope>NUCLEOTIDE SEQUENCE</scope>
</reference>
<evidence type="ECO:0000313" key="2">
    <source>
        <dbReference type="EMBL" id="GMH54993.1"/>
    </source>
</evidence>
<organism evidence="2 3">
    <name type="scientific">Triparma retinervis</name>
    <dbReference type="NCBI Taxonomy" id="2557542"/>
    <lineage>
        <taxon>Eukaryota</taxon>
        <taxon>Sar</taxon>
        <taxon>Stramenopiles</taxon>
        <taxon>Ochrophyta</taxon>
        <taxon>Bolidophyceae</taxon>
        <taxon>Parmales</taxon>
        <taxon>Triparmaceae</taxon>
        <taxon>Triparma</taxon>
    </lineage>
</organism>
<proteinExistence type="predicted"/>
<comment type="caution">
    <text evidence="2">The sequence shown here is derived from an EMBL/GenBank/DDBJ whole genome shotgun (WGS) entry which is preliminary data.</text>
</comment>
<feature type="region of interest" description="Disordered" evidence="1">
    <location>
        <begin position="1"/>
        <end position="22"/>
    </location>
</feature>
<gene>
    <name evidence="2" type="ORF">TrRE_jg9540</name>
</gene>
<protein>
    <recommendedName>
        <fullName evidence="4">SAP domain-containing protein</fullName>
    </recommendedName>
</protein>
<sequence length="224" mass="24873">MPPTPSMPPSPDEPEPFAVPGKTSALKDASDYAINAAITEAEYLHSSSAVPAKGKLSDAMCYRMQTEAKELMERYDFKGAVELLERVQLERKDDDFPELLYYYYLSLYAVSKGNGEEGRKWCRKAIQVERIGGGGGEVGIIGTNWAVVNGWYDDFCDEEEGGVGEVEVVETIPAIVDRTLSELRSMDLKEVCKETGIKAGKKGEMKKELQEWFAKRIVGEAKIT</sequence>
<accession>A0A9W7DU07</accession>
<evidence type="ECO:0008006" key="4">
    <source>
        <dbReference type="Google" id="ProtNLM"/>
    </source>
</evidence>
<dbReference type="Proteomes" id="UP001165082">
    <property type="component" value="Unassembled WGS sequence"/>
</dbReference>
<keyword evidence="3" id="KW-1185">Reference proteome</keyword>
<dbReference type="OrthoDB" id="10596933at2759"/>
<name>A0A9W7DU07_9STRA</name>
<evidence type="ECO:0000256" key="1">
    <source>
        <dbReference type="SAM" id="MobiDB-lite"/>
    </source>
</evidence>